<dbReference type="Proteomes" id="UP000605970">
    <property type="component" value="Unassembled WGS sequence"/>
</dbReference>
<keyword evidence="2" id="KW-1185">Reference proteome</keyword>
<dbReference type="OrthoDB" id="5799438at2759"/>
<gene>
    <name evidence="1" type="ORF">Mgra_00002693</name>
</gene>
<reference evidence="1" key="1">
    <citation type="journal article" date="2020" name="Ecol. Evol.">
        <title>Genome structure and content of the rice root-knot nematode (Meloidogyne graminicola).</title>
        <authorList>
            <person name="Phan N.T."/>
            <person name="Danchin E.G.J."/>
            <person name="Klopp C."/>
            <person name="Perfus-Barbeoch L."/>
            <person name="Kozlowski D.K."/>
            <person name="Koutsovoulos G.D."/>
            <person name="Lopez-Roques C."/>
            <person name="Bouchez O."/>
            <person name="Zahm M."/>
            <person name="Besnard G."/>
            <person name="Bellafiore S."/>
        </authorList>
    </citation>
    <scope>NUCLEOTIDE SEQUENCE</scope>
    <source>
        <strain evidence="1">VN-18</strain>
    </source>
</reference>
<evidence type="ECO:0000313" key="1">
    <source>
        <dbReference type="EMBL" id="KAF7637990.1"/>
    </source>
</evidence>
<accession>A0A8S9ZWE6</accession>
<comment type="caution">
    <text evidence="1">The sequence shown here is derived from an EMBL/GenBank/DDBJ whole genome shotgun (WGS) entry which is preliminary data.</text>
</comment>
<dbReference type="AlphaFoldDB" id="A0A8S9ZWE6"/>
<evidence type="ECO:0000313" key="2">
    <source>
        <dbReference type="Proteomes" id="UP000605970"/>
    </source>
</evidence>
<dbReference type="EMBL" id="JABEBT010000016">
    <property type="protein sequence ID" value="KAF7637990.1"/>
    <property type="molecule type" value="Genomic_DNA"/>
</dbReference>
<protein>
    <submittedName>
        <fullName evidence="1">Uncharacterized protein</fullName>
    </submittedName>
</protein>
<organism evidence="1 2">
    <name type="scientific">Meloidogyne graminicola</name>
    <dbReference type="NCBI Taxonomy" id="189291"/>
    <lineage>
        <taxon>Eukaryota</taxon>
        <taxon>Metazoa</taxon>
        <taxon>Ecdysozoa</taxon>
        <taxon>Nematoda</taxon>
        <taxon>Chromadorea</taxon>
        <taxon>Rhabditida</taxon>
        <taxon>Tylenchina</taxon>
        <taxon>Tylenchomorpha</taxon>
        <taxon>Tylenchoidea</taxon>
        <taxon>Meloidogynidae</taxon>
        <taxon>Meloidogyninae</taxon>
        <taxon>Meloidogyne</taxon>
    </lineage>
</organism>
<name>A0A8S9ZWE6_9BILA</name>
<sequence length="321" mass="36957">MCHISSDQHKHLAVLNELNSFPCSESYWARKSRMLTLESEFSPLEFKLLEFDVALMFNDVKDLSFSAQKIFQLEKSEKVRQRISQLFSVLLSGKSDRRVSSELVGELSMDNLQEMFFFAFPEQRNSTKGSLQVYLTFACNQPNSLCNVATKLFAYYLGASGEFQLDSNEKESKYETISAMDAVLFRLFDSLIQSNFGDLSLHNVVQIFQILLRNCFADSIGLIPNDFYSRPGISILSSIERPSVCWHYCLPVLSHIWQKRGQLQLTKIFEPFPTNFERMGQTLEKVFSDPNICHQLAINVEFVRLTLRWSFASPLKDIQIS</sequence>
<proteinExistence type="predicted"/>